<proteinExistence type="predicted"/>
<dbReference type="InterPro" id="IPR017850">
    <property type="entry name" value="Alkaline_phosphatase_core_sf"/>
</dbReference>
<dbReference type="Pfam" id="PF01663">
    <property type="entry name" value="Phosphodiest"/>
    <property type="match status" value="1"/>
</dbReference>
<dbReference type="AlphaFoldDB" id="A0AAU7B3M1"/>
<dbReference type="EMBL" id="CP114014">
    <property type="protein sequence ID" value="XAY08149.1"/>
    <property type="molecule type" value="Genomic_DNA"/>
</dbReference>
<reference evidence="1" key="1">
    <citation type="submission" date="2022-12" db="EMBL/GenBank/DDBJ databases">
        <title>Paraconexibacter alkalitolerans sp. nov. and Baekduia alba sp. nov., isolated from soil and emended description of the genera Paraconexibacter (Chun et al., 2020) and Baekduia (An et al., 2020).</title>
        <authorList>
            <person name="Vieira S."/>
            <person name="Huber K.J."/>
            <person name="Geppert A."/>
            <person name="Wolf J."/>
            <person name="Neumann-Schaal M."/>
            <person name="Muesken M."/>
            <person name="Overmann J."/>
        </authorList>
    </citation>
    <scope>NUCLEOTIDE SEQUENCE</scope>
    <source>
        <strain evidence="1">AEG42_29</strain>
    </source>
</reference>
<dbReference type="RefSeq" id="WP_354699332.1">
    <property type="nucleotide sequence ID" value="NZ_CP114014.1"/>
</dbReference>
<sequence>MESFAEIPSEVERRVRAGERVVLILLDALGLAFLERHDDHPLVRRLAVTPLRSQFPSTTTAHVTTMHFGLPVEDHGLYEWNVLEPTLDTVICPFMFTPSGAPLPGGLLGKLDPAALAPGPSFYRRLGVPCAMFGPRRIDGSPFGTVALDGAARHPFDELADGALALAAAMRDPDGPVYAHLYWDLIDAVGHRDGPSSPAFDAEARAALDALWTALESLEGVTVLFTADHGQVDVAPDRVDYLDELWPELPGHLSHAHPAGSSRDCFLHVLPDHVDAVLAGLGDRLDGLAEVRPAASLFPRVGPLLAARLADVVVLPVAGRQAWLRSAAGPEQVFRGHHGGLDPAETGTYLARLT</sequence>
<dbReference type="InterPro" id="IPR002591">
    <property type="entry name" value="Phosphodiest/P_Trfase"/>
</dbReference>
<name>A0AAU7B3M1_9ACTN</name>
<gene>
    <name evidence="1" type="ORF">DSM112329_05045</name>
</gene>
<accession>A0AAU7B3M1</accession>
<evidence type="ECO:0008006" key="2">
    <source>
        <dbReference type="Google" id="ProtNLM"/>
    </source>
</evidence>
<protein>
    <recommendedName>
        <fullName evidence="2">Alkaline phosphatase family protein</fullName>
    </recommendedName>
</protein>
<dbReference type="Gene3D" id="3.40.720.10">
    <property type="entry name" value="Alkaline Phosphatase, subunit A"/>
    <property type="match status" value="1"/>
</dbReference>
<organism evidence="1">
    <name type="scientific">Paraconexibacter sp. AEG42_29</name>
    <dbReference type="NCBI Taxonomy" id="2997339"/>
    <lineage>
        <taxon>Bacteria</taxon>
        <taxon>Bacillati</taxon>
        <taxon>Actinomycetota</taxon>
        <taxon>Thermoleophilia</taxon>
        <taxon>Solirubrobacterales</taxon>
        <taxon>Paraconexibacteraceae</taxon>
        <taxon>Paraconexibacter</taxon>
    </lineage>
</organism>
<dbReference type="KEGG" id="parq:DSM112329_05045"/>
<dbReference type="SUPFAM" id="SSF53649">
    <property type="entry name" value="Alkaline phosphatase-like"/>
    <property type="match status" value="1"/>
</dbReference>
<evidence type="ECO:0000313" key="1">
    <source>
        <dbReference type="EMBL" id="XAY08149.1"/>
    </source>
</evidence>